<gene>
    <name evidence="1" type="ORF">HMN09_01165000</name>
</gene>
<evidence type="ECO:0000313" key="1">
    <source>
        <dbReference type="EMBL" id="KAF7294357.1"/>
    </source>
</evidence>
<organism evidence="1 2">
    <name type="scientific">Mycena chlorophos</name>
    <name type="common">Agaric fungus</name>
    <name type="synonym">Agaricus chlorophos</name>
    <dbReference type="NCBI Taxonomy" id="658473"/>
    <lineage>
        <taxon>Eukaryota</taxon>
        <taxon>Fungi</taxon>
        <taxon>Dikarya</taxon>
        <taxon>Basidiomycota</taxon>
        <taxon>Agaricomycotina</taxon>
        <taxon>Agaricomycetes</taxon>
        <taxon>Agaricomycetidae</taxon>
        <taxon>Agaricales</taxon>
        <taxon>Marasmiineae</taxon>
        <taxon>Mycenaceae</taxon>
        <taxon>Mycena</taxon>
    </lineage>
</organism>
<comment type="caution">
    <text evidence="1">The sequence shown here is derived from an EMBL/GenBank/DDBJ whole genome shotgun (WGS) entry which is preliminary data.</text>
</comment>
<accession>A0A8H6S9P6</accession>
<name>A0A8H6S9P6_MYCCL</name>
<evidence type="ECO:0000313" key="2">
    <source>
        <dbReference type="Proteomes" id="UP000613580"/>
    </source>
</evidence>
<protein>
    <submittedName>
        <fullName evidence="1">Uncharacterized protein</fullName>
    </submittedName>
</protein>
<reference evidence="1" key="1">
    <citation type="submission" date="2020-05" db="EMBL/GenBank/DDBJ databases">
        <title>Mycena genomes resolve the evolution of fungal bioluminescence.</title>
        <authorList>
            <person name="Tsai I.J."/>
        </authorList>
    </citation>
    <scope>NUCLEOTIDE SEQUENCE</scope>
    <source>
        <strain evidence="1">110903Hualien_Pintung</strain>
    </source>
</reference>
<dbReference type="OrthoDB" id="3038868at2759"/>
<sequence>MTPTGASNSQPTTYDDDWVEFARIWLSTTSRSVLSVPELSVPEECRQGNYTLASILRLSFLFKIVSNLIIRDGIVAGRVRVERNMQQLLRDIQSLSDRMAQRTAAQRRRDAKLAKLLSREYPPGEAELKEELKACVEAEVDRVAEASRLLSSLQHNYEQVKRDVGDALDRIAKDGGRAGYAEGSVSAATAEKIRNLFSETDRYFAALSEGLSQRNAALKSLRNVLPWGPDPPPPPLNDVRVQQNASCIVSGLGAISSSIHATTAPKKLAIRSNELTRKADQLRDKCDQVLLQVARVTADAASPGLPLKRRFFENPVAKVGKVLGVLVGEYSKLHAKFATFSVVIEQFLWFAVSTAAEKRADHRMAEDVVESAWSYSRNQSPYLRPLDFALKDVEQGLLAWRAALRCYLE</sequence>
<proteinExistence type="predicted"/>
<dbReference type="EMBL" id="JACAZE010000019">
    <property type="protein sequence ID" value="KAF7294357.1"/>
    <property type="molecule type" value="Genomic_DNA"/>
</dbReference>
<keyword evidence="2" id="KW-1185">Reference proteome</keyword>
<dbReference type="AlphaFoldDB" id="A0A8H6S9P6"/>
<dbReference type="Proteomes" id="UP000613580">
    <property type="component" value="Unassembled WGS sequence"/>
</dbReference>